<dbReference type="PANTHER" id="PTHR42914:SF1">
    <property type="entry name" value="7-CYANO-7-DEAZAGUANINE SYNTHASE"/>
    <property type="match status" value="1"/>
</dbReference>
<comment type="catalytic activity">
    <reaction evidence="9">
        <text>7-carboxy-7-carbaguanine + NH4(+) + 2 ATP = 7-cyano-7-carbaguanine + 2 AMP + 2 diphosphate + 2 H(+)</text>
        <dbReference type="Rhea" id="RHEA:27982"/>
        <dbReference type="ChEBI" id="CHEBI:15378"/>
        <dbReference type="ChEBI" id="CHEBI:28938"/>
        <dbReference type="ChEBI" id="CHEBI:30616"/>
        <dbReference type="ChEBI" id="CHEBI:33019"/>
        <dbReference type="ChEBI" id="CHEBI:45075"/>
        <dbReference type="ChEBI" id="CHEBI:61036"/>
        <dbReference type="ChEBI" id="CHEBI:456215"/>
        <dbReference type="EC" id="6.3.4.20"/>
    </reaction>
</comment>
<dbReference type="GO" id="GO:0046872">
    <property type="term" value="F:metal ion binding"/>
    <property type="evidence" value="ECO:0007669"/>
    <property type="project" value="UniProtKB-KW"/>
</dbReference>
<keyword evidence="2" id="KW-0436">Ligase</keyword>
<dbReference type="AlphaFoldDB" id="T0ZQZ2"/>
<dbReference type="InterPro" id="IPR018317">
    <property type="entry name" value="QueC"/>
</dbReference>
<comment type="pathway">
    <text evidence="1">Purine metabolism; 7-cyano-7-deazaguanine biosynthesis.</text>
</comment>
<dbReference type="EMBL" id="AUZY01012214">
    <property type="protein sequence ID" value="EQD31154.1"/>
    <property type="molecule type" value="Genomic_DNA"/>
</dbReference>
<evidence type="ECO:0000256" key="2">
    <source>
        <dbReference type="ARBA" id="ARBA00022598"/>
    </source>
</evidence>
<name>T0ZQZ2_9ZZZZ</name>
<evidence type="ECO:0000256" key="4">
    <source>
        <dbReference type="ARBA" id="ARBA00022741"/>
    </source>
</evidence>
<dbReference type="PANTHER" id="PTHR42914">
    <property type="entry name" value="7-CYANO-7-DEAZAGUANINE SYNTHASE"/>
    <property type="match status" value="1"/>
</dbReference>
<keyword evidence="5" id="KW-0862">Zinc</keyword>
<protein>
    <recommendedName>
        <fullName evidence="8">7-cyano-7-deazaguanine synthase</fullName>
        <ecNumber evidence="8">6.3.4.20</ecNumber>
    </recommendedName>
</protein>
<keyword evidence="4" id="KW-0547">Nucleotide-binding</keyword>
<accession>T0ZQZ2</accession>
<evidence type="ECO:0000256" key="3">
    <source>
        <dbReference type="ARBA" id="ARBA00022723"/>
    </source>
</evidence>
<dbReference type="GO" id="GO:0005524">
    <property type="term" value="F:ATP binding"/>
    <property type="evidence" value="ECO:0007669"/>
    <property type="project" value="UniProtKB-KW"/>
</dbReference>
<evidence type="ECO:0000256" key="9">
    <source>
        <dbReference type="ARBA" id="ARBA00047890"/>
    </source>
</evidence>
<evidence type="ECO:0000256" key="7">
    <source>
        <dbReference type="ARBA" id="ARBA00037993"/>
    </source>
</evidence>
<dbReference type="Gene3D" id="3.40.50.620">
    <property type="entry name" value="HUPs"/>
    <property type="match status" value="1"/>
</dbReference>
<reference evidence="10" key="1">
    <citation type="submission" date="2013-08" db="EMBL/GenBank/DDBJ databases">
        <authorList>
            <person name="Mendez C."/>
            <person name="Richter M."/>
            <person name="Ferrer M."/>
            <person name="Sanchez J."/>
        </authorList>
    </citation>
    <scope>NUCLEOTIDE SEQUENCE</scope>
</reference>
<keyword evidence="3" id="KW-0479">Metal-binding</keyword>
<dbReference type="InterPro" id="IPR014729">
    <property type="entry name" value="Rossmann-like_a/b/a_fold"/>
</dbReference>
<proteinExistence type="inferred from homology"/>
<evidence type="ECO:0000256" key="8">
    <source>
        <dbReference type="ARBA" id="ARBA00039149"/>
    </source>
</evidence>
<sequence length="93" mass="10111">AFLHAFERVARLGTRRGVTSGVGIEIRAPLLRRSKAQIVRLGERLGVPWRLTWSCYAGGRAPCGRCDACRLRALGFAGAKVVDPAATGRPPRR</sequence>
<dbReference type="GO" id="GO:0016874">
    <property type="term" value="F:ligase activity"/>
    <property type="evidence" value="ECO:0007669"/>
    <property type="project" value="UniProtKB-KW"/>
</dbReference>
<comment type="caution">
    <text evidence="10">The sequence shown here is derived from an EMBL/GenBank/DDBJ whole genome shotgun (WGS) entry which is preliminary data.</text>
</comment>
<feature type="non-terminal residue" evidence="10">
    <location>
        <position position="1"/>
    </location>
</feature>
<keyword evidence="6" id="KW-0067">ATP-binding</keyword>
<evidence type="ECO:0000256" key="1">
    <source>
        <dbReference type="ARBA" id="ARBA00005061"/>
    </source>
</evidence>
<dbReference type="Pfam" id="PF06508">
    <property type="entry name" value="QueC"/>
    <property type="match status" value="1"/>
</dbReference>
<dbReference type="SUPFAM" id="SSF52402">
    <property type="entry name" value="Adenine nucleotide alpha hydrolases-like"/>
    <property type="match status" value="1"/>
</dbReference>
<reference evidence="10" key="2">
    <citation type="journal article" date="2014" name="ISME J.">
        <title>Microbial stratification in low pH oxic and suboxic macroscopic growths along an acid mine drainage.</title>
        <authorList>
            <person name="Mendez-Garcia C."/>
            <person name="Mesa V."/>
            <person name="Sprenger R.R."/>
            <person name="Richter M."/>
            <person name="Diez M.S."/>
            <person name="Solano J."/>
            <person name="Bargiela R."/>
            <person name="Golyshina O.V."/>
            <person name="Manteca A."/>
            <person name="Ramos J.L."/>
            <person name="Gallego J.R."/>
            <person name="Llorente I."/>
            <person name="Martins Dos Santos V.A."/>
            <person name="Jensen O.N."/>
            <person name="Pelaez A.I."/>
            <person name="Sanchez J."/>
            <person name="Ferrer M."/>
        </authorList>
    </citation>
    <scope>NUCLEOTIDE SEQUENCE</scope>
</reference>
<evidence type="ECO:0000313" key="10">
    <source>
        <dbReference type="EMBL" id="EQD31154.1"/>
    </source>
</evidence>
<evidence type="ECO:0000256" key="5">
    <source>
        <dbReference type="ARBA" id="ARBA00022833"/>
    </source>
</evidence>
<gene>
    <name evidence="10" type="ORF">B1B_18255</name>
</gene>
<comment type="similarity">
    <text evidence="7">Belongs to the QueC family.</text>
</comment>
<evidence type="ECO:0000256" key="6">
    <source>
        <dbReference type="ARBA" id="ARBA00022840"/>
    </source>
</evidence>
<organism evidence="10">
    <name type="scientific">mine drainage metagenome</name>
    <dbReference type="NCBI Taxonomy" id="410659"/>
    <lineage>
        <taxon>unclassified sequences</taxon>
        <taxon>metagenomes</taxon>
        <taxon>ecological metagenomes</taxon>
    </lineage>
</organism>
<dbReference type="EC" id="6.3.4.20" evidence="8"/>